<name>A0A0D6AWH0_RHOSU</name>
<evidence type="ECO:0000259" key="1">
    <source>
        <dbReference type="Pfam" id="PF13274"/>
    </source>
</evidence>
<organism evidence="2 3">
    <name type="scientific">Rhodovulum sulfidophilum</name>
    <name type="common">Rhodobacter sulfidophilus</name>
    <dbReference type="NCBI Taxonomy" id="35806"/>
    <lineage>
        <taxon>Bacteria</taxon>
        <taxon>Pseudomonadati</taxon>
        <taxon>Pseudomonadota</taxon>
        <taxon>Alphaproteobacteria</taxon>
        <taxon>Rhodobacterales</taxon>
        <taxon>Paracoccaceae</taxon>
        <taxon>Rhodovulum</taxon>
    </lineage>
</organism>
<accession>A0A0D6AWH0</accession>
<dbReference type="EMBL" id="AP014800">
    <property type="protein sequence ID" value="BAQ67233.1"/>
    <property type="molecule type" value="Genomic_DNA"/>
</dbReference>
<sequence>MSAQTIADDVLKLAKRRRLALTPMQLMKLVYIAYGWHLAMQGSKLFNERIEAWKYGPVIPDLYQATKHFGGSAIPAHLIANAPTSHPELEAFLDSIVENYGKYSGVALSNLTHRAGTPWHRVYRPNVLNIEIPDEFIREHYQQGLDARRATAAAN</sequence>
<dbReference type="Proteomes" id="UP000064912">
    <property type="component" value="Chromosome"/>
</dbReference>
<dbReference type="KEGG" id="rsu:NHU_00061"/>
<evidence type="ECO:0000313" key="3">
    <source>
        <dbReference type="Proteomes" id="UP000064912"/>
    </source>
</evidence>
<gene>
    <name evidence="2" type="ORF">NHU_00061</name>
</gene>
<protein>
    <recommendedName>
        <fullName evidence="1">Antitoxin SocA-like Panacea domain-containing protein</fullName>
    </recommendedName>
</protein>
<dbReference type="InterPro" id="IPR025272">
    <property type="entry name" value="SocA_Panacea"/>
</dbReference>
<dbReference type="Pfam" id="PF13274">
    <property type="entry name" value="SocA_Panacea"/>
    <property type="match status" value="1"/>
</dbReference>
<proteinExistence type="predicted"/>
<dbReference type="PATRIC" id="fig|35806.4.peg.62"/>
<dbReference type="AlphaFoldDB" id="A0A0D6AWH0"/>
<reference evidence="2 3" key="1">
    <citation type="submission" date="2015-02" db="EMBL/GenBank/DDBJ databases">
        <title>Genome sequene of Rhodovulum sulfidophilum DSM 2351.</title>
        <authorList>
            <person name="Nagao N."/>
        </authorList>
    </citation>
    <scope>NUCLEOTIDE SEQUENCE [LARGE SCALE GENOMIC DNA]</scope>
    <source>
        <strain evidence="2 3">DSM 2351</strain>
    </source>
</reference>
<feature type="domain" description="Antitoxin SocA-like Panacea" evidence="1">
    <location>
        <begin position="26"/>
        <end position="120"/>
    </location>
</feature>
<evidence type="ECO:0000313" key="2">
    <source>
        <dbReference type="EMBL" id="BAQ67233.1"/>
    </source>
</evidence>